<evidence type="ECO:0000313" key="1">
    <source>
        <dbReference type="EMBL" id="PRE50711.1"/>
    </source>
</evidence>
<sequence>MRHGRGMLCATLDIRHGADDDFVEWHTREHLIERIQVPGFMRGRRFAREGASPRYLILYEVDHISVLSSPRYVERLNDPTPWTKRVIASFRNGVRSACSVAAARGSVEGACVLMLRFRPANAALARAAFDASALERFVTWPGVTAACLALPDRHASMLGTEESRASGNTASAEWLLLVEGISDDALAAFERTELTSERMRVQGVGADNLLARFSLQAGVVRDAAA</sequence>
<protein>
    <recommendedName>
        <fullName evidence="3">EthD domain-containing protein</fullName>
    </recommendedName>
</protein>
<dbReference type="Proteomes" id="UP000237811">
    <property type="component" value="Unassembled WGS sequence"/>
</dbReference>
<organism evidence="1 2">
    <name type="scientific">Burkholderia multivorans</name>
    <dbReference type="NCBI Taxonomy" id="87883"/>
    <lineage>
        <taxon>Bacteria</taxon>
        <taxon>Pseudomonadati</taxon>
        <taxon>Pseudomonadota</taxon>
        <taxon>Betaproteobacteria</taxon>
        <taxon>Burkholderiales</taxon>
        <taxon>Burkholderiaceae</taxon>
        <taxon>Burkholderia</taxon>
        <taxon>Burkholderia cepacia complex</taxon>
    </lineage>
</organism>
<reference evidence="1 2" key="1">
    <citation type="submission" date="2018-03" db="EMBL/GenBank/DDBJ databases">
        <authorList>
            <person name="Nguyen K."/>
            <person name="Fouts D."/>
            <person name="Sutton G."/>
        </authorList>
    </citation>
    <scope>NUCLEOTIDE SEQUENCE [LARGE SCALE GENOMIC DNA]</scope>
    <source>
        <strain evidence="1 2">AU14328</strain>
    </source>
</reference>
<gene>
    <name evidence="1" type="ORF">C6P99_10595</name>
</gene>
<dbReference type="EMBL" id="PVFR01000030">
    <property type="protein sequence ID" value="PRE50711.1"/>
    <property type="molecule type" value="Genomic_DNA"/>
</dbReference>
<dbReference type="RefSeq" id="WP_105776693.1">
    <property type="nucleotide sequence ID" value="NZ_CP090715.1"/>
</dbReference>
<evidence type="ECO:0000313" key="2">
    <source>
        <dbReference type="Proteomes" id="UP000237811"/>
    </source>
</evidence>
<name>A0AB37AVV0_9BURK</name>
<proteinExistence type="predicted"/>
<comment type="caution">
    <text evidence="1">The sequence shown here is derived from an EMBL/GenBank/DDBJ whole genome shotgun (WGS) entry which is preliminary data.</text>
</comment>
<evidence type="ECO:0008006" key="3">
    <source>
        <dbReference type="Google" id="ProtNLM"/>
    </source>
</evidence>
<dbReference type="AlphaFoldDB" id="A0AB37AVV0"/>
<accession>A0AB37AVV0</accession>